<sequence>MKFKQGFTAITASALLLTLLSACSGGNDSPSGEASPSSAGSPSASAAPSAPADPLGKYDPPIRVSAVRAISEGLKFNDGEAIDNNVWSRAYESELGLTVDYEWTAPAAQYDQKLNIAIASDDLPDIMPVNASQLKRLVQDGQVEDLTQVYEQYGSELTKKILNEDGGNALKSATFDDKLYALPNMSSGLGQTHVLWVRTDWLEKLGLPEPKTIDDVVATAEAFVTRDPDGNSKADTYGLGINKDIFGFYAGMEGFFNGFHAYPNIWVKDREGKLAYGSVQPETKAALAKLQEMYKNGWIDKEFGTKDASKVNESATSGKLGLFYGFFWNVGWLQDAKNADPDMQWKALPLPSVDDQPAKAQVPFAISKYYVVKKGATNPEAAVKLLNFGLEKLWGATAEPDVYNVDANGLATFDFALLYGEAPRKNLDAHLNVVQALASNDPSKLNAEEKGYYDNIVAYRGGDIGLWGNERMYGEEGSLAVINGYETNGYLMDDAYFGAPTQGMTDNNATLQKLQLQAFTRIIMSGSIDEFDDFAAQWNDLGGGTIAGEVNEWQASR</sequence>
<dbReference type="InterPro" id="IPR050490">
    <property type="entry name" value="Bact_solute-bd_prot1"/>
</dbReference>
<feature type="chain" id="PRO_5046478945" evidence="3">
    <location>
        <begin position="25"/>
        <end position="557"/>
    </location>
</feature>
<comment type="caution">
    <text evidence="4">The sequence shown here is derived from an EMBL/GenBank/DDBJ whole genome shotgun (WGS) entry which is preliminary data.</text>
</comment>
<dbReference type="SUPFAM" id="SSF53850">
    <property type="entry name" value="Periplasmic binding protein-like II"/>
    <property type="match status" value="1"/>
</dbReference>
<dbReference type="RefSeq" id="WP_378048556.1">
    <property type="nucleotide sequence ID" value="NZ_JBHMDN010000017.1"/>
</dbReference>
<feature type="signal peptide" evidence="3">
    <location>
        <begin position="1"/>
        <end position="24"/>
    </location>
</feature>
<proteinExistence type="predicted"/>
<reference evidence="5" key="1">
    <citation type="journal article" date="2019" name="Int. J. Syst. Evol. Microbiol.">
        <title>The Global Catalogue of Microorganisms (GCM) 10K type strain sequencing project: providing services to taxonomists for standard genome sequencing and annotation.</title>
        <authorList>
            <consortium name="The Broad Institute Genomics Platform"/>
            <consortium name="The Broad Institute Genome Sequencing Center for Infectious Disease"/>
            <person name="Wu L."/>
            <person name="Ma J."/>
        </authorList>
    </citation>
    <scope>NUCLEOTIDE SEQUENCE [LARGE SCALE GENOMIC DNA]</scope>
    <source>
        <strain evidence="5">KCTC 12907</strain>
    </source>
</reference>
<protein>
    <submittedName>
        <fullName evidence="4">Extracellular solute-binding protein</fullName>
    </submittedName>
</protein>
<dbReference type="Proteomes" id="UP001596378">
    <property type="component" value="Unassembled WGS sequence"/>
</dbReference>
<dbReference type="PANTHER" id="PTHR43649:SF33">
    <property type="entry name" value="POLYGALACTURONAN_RHAMNOGALACTURONAN-BINDING PROTEIN YTCQ"/>
    <property type="match status" value="1"/>
</dbReference>
<dbReference type="CDD" id="cd13580">
    <property type="entry name" value="PBP2_AlgQ_like_1"/>
    <property type="match status" value="1"/>
</dbReference>
<evidence type="ECO:0000256" key="2">
    <source>
        <dbReference type="SAM" id="MobiDB-lite"/>
    </source>
</evidence>
<evidence type="ECO:0000256" key="3">
    <source>
        <dbReference type="SAM" id="SignalP"/>
    </source>
</evidence>
<feature type="compositionally biased region" description="Low complexity" evidence="2">
    <location>
        <begin position="26"/>
        <end position="52"/>
    </location>
</feature>
<feature type="region of interest" description="Disordered" evidence="2">
    <location>
        <begin position="26"/>
        <end position="58"/>
    </location>
</feature>
<dbReference type="PROSITE" id="PS51257">
    <property type="entry name" value="PROKAR_LIPOPROTEIN"/>
    <property type="match status" value="1"/>
</dbReference>
<dbReference type="Gene3D" id="3.40.190.10">
    <property type="entry name" value="Periplasmic binding protein-like II"/>
    <property type="match status" value="2"/>
</dbReference>
<keyword evidence="5" id="KW-1185">Reference proteome</keyword>
<keyword evidence="1 3" id="KW-0732">Signal</keyword>
<gene>
    <name evidence="4" type="ORF">ACFQMJ_26415</name>
</gene>
<evidence type="ECO:0000313" key="4">
    <source>
        <dbReference type="EMBL" id="MFC7152081.1"/>
    </source>
</evidence>
<evidence type="ECO:0000313" key="5">
    <source>
        <dbReference type="Proteomes" id="UP001596378"/>
    </source>
</evidence>
<dbReference type="PANTHER" id="PTHR43649">
    <property type="entry name" value="ARABINOSE-BINDING PROTEIN-RELATED"/>
    <property type="match status" value="1"/>
</dbReference>
<name>A0ABW2FFX1_9BACL</name>
<dbReference type="EMBL" id="JBHTAI010000020">
    <property type="protein sequence ID" value="MFC7152081.1"/>
    <property type="molecule type" value="Genomic_DNA"/>
</dbReference>
<evidence type="ECO:0000256" key="1">
    <source>
        <dbReference type="ARBA" id="ARBA00022729"/>
    </source>
</evidence>
<accession>A0ABW2FFX1</accession>
<organism evidence="4 5">
    <name type="scientific">Cohnella cellulosilytica</name>
    <dbReference type="NCBI Taxonomy" id="986710"/>
    <lineage>
        <taxon>Bacteria</taxon>
        <taxon>Bacillati</taxon>
        <taxon>Bacillota</taxon>
        <taxon>Bacilli</taxon>
        <taxon>Bacillales</taxon>
        <taxon>Paenibacillaceae</taxon>
        <taxon>Cohnella</taxon>
    </lineage>
</organism>